<keyword evidence="3" id="KW-1185">Reference proteome</keyword>
<evidence type="ECO:0000259" key="1">
    <source>
        <dbReference type="Pfam" id="PF03033"/>
    </source>
</evidence>
<evidence type="ECO:0000313" key="3">
    <source>
        <dbReference type="Proteomes" id="UP001153365"/>
    </source>
</evidence>
<sequence>PQESLHITCLTIGSREDVQPYIAICQALKKDGHTCRIASHCEYKPWIEVYGSEFVEIRGNPAELMKICVDNGWHFFYLYAHQQNQMI</sequence>
<dbReference type="PANTHER" id="PTHR48050:SF25">
    <property type="entry name" value="STEROL 3-BETA-GLUCOSYLTRANSFERASE"/>
    <property type="match status" value="1"/>
</dbReference>
<organism evidence="2 3">
    <name type="scientific">Phakopsora pachyrhizi</name>
    <name type="common">Asian soybean rust disease fungus</name>
    <dbReference type="NCBI Taxonomy" id="170000"/>
    <lineage>
        <taxon>Eukaryota</taxon>
        <taxon>Fungi</taxon>
        <taxon>Dikarya</taxon>
        <taxon>Basidiomycota</taxon>
        <taxon>Pucciniomycotina</taxon>
        <taxon>Pucciniomycetes</taxon>
        <taxon>Pucciniales</taxon>
        <taxon>Phakopsoraceae</taxon>
        <taxon>Phakopsora</taxon>
    </lineage>
</organism>
<comment type="caution">
    <text evidence="2">The sequence shown here is derived from an EMBL/GenBank/DDBJ whole genome shotgun (WGS) entry which is preliminary data.</text>
</comment>
<evidence type="ECO:0000313" key="2">
    <source>
        <dbReference type="EMBL" id="CAH7683431.1"/>
    </source>
</evidence>
<dbReference type="GO" id="GO:0005975">
    <property type="term" value="P:carbohydrate metabolic process"/>
    <property type="evidence" value="ECO:0007669"/>
    <property type="project" value="InterPro"/>
</dbReference>
<dbReference type="GO" id="GO:0016125">
    <property type="term" value="P:sterol metabolic process"/>
    <property type="evidence" value="ECO:0007669"/>
    <property type="project" value="TreeGrafter"/>
</dbReference>
<dbReference type="InterPro" id="IPR004276">
    <property type="entry name" value="GlycoTrans_28_N"/>
</dbReference>
<name>A0AAV0B8J5_PHAPC</name>
<reference evidence="2" key="1">
    <citation type="submission" date="2022-06" db="EMBL/GenBank/DDBJ databases">
        <authorList>
            <consortium name="SYNGENTA / RWTH Aachen University"/>
        </authorList>
    </citation>
    <scope>NUCLEOTIDE SEQUENCE</scope>
</reference>
<dbReference type="GO" id="GO:0016758">
    <property type="term" value="F:hexosyltransferase activity"/>
    <property type="evidence" value="ECO:0007669"/>
    <property type="project" value="InterPro"/>
</dbReference>
<accession>A0AAV0B8J5</accession>
<dbReference type="GO" id="GO:0008194">
    <property type="term" value="F:UDP-glycosyltransferase activity"/>
    <property type="evidence" value="ECO:0007669"/>
    <property type="project" value="TreeGrafter"/>
</dbReference>
<dbReference type="Pfam" id="PF03033">
    <property type="entry name" value="Glyco_transf_28"/>
    <property type="match status" value="1"/>
</dbReference>
<dbReference type="Proteomes" id="UP001153365">
    <property type="component" value="Unassembled WGS sequence"/>
</dbReference>
<dbReference type="EMBL" id="CALTRL010004686">
    <property type="protein sequence ID" value="CAH7683431.1"/>
    <property type="molecule type" value="Genomic_DNA"/>
</dbReference>
<proteinExistence type="predicted"/>
<dbReference type="AlphaFoldDB" id="A0AAV0B8J5"/>
<protein>
    <recommendedName>
        <fullName evidence="1">Glycosyltransferase family 28 N-terminal domain-containing protein</fullName>
    </recommendedName>
</protein>
<dbReference type="Gene3D" id="3.40.50.2000">
    <property type="entry name" value="Glycogen Phosphorylase B"/>
    <property type="match status" value="1"/>
</dbReference>
<dbReference type="InterPro" id="IPR050426">
    <property type="entry name" value="Glycosyltransferase_28"/>
</dbReference>
<feature type="domain" description="Glycosyltransferase family 28 N-terminal" evidence="1">
    <location>
        <begin position="7"/>
        <end position="63"/>
    </location>
</feature>
<dbReference type="PANTHER" id="PTHR48050">
    <property type="entry name" value="STEROL 3-BETA-GLUCOSYLTRANSFERASE"/>
    <property type="match status" value="1"/>
</dbReference>
<feature type="non-terminal residue" evidence="2">
    <location>
        <position position="1"/>
    </location>
</feature>
<dbReference type="SUPFAM" id="SSF53756">
    <property type="entry name" value="UDP-Glycosyltransferase/glycogen phosphorylase"/>
    <property type="match status" value="1"/>
</dbReference>
<gene>
    <name evidence="2" type="ORF">PPACK8108_LOCUS16943</name>
</gene>